<feature type="compositionally biased region" description="Basic and acidic residues" evidence="1">
    <location>
        <begin position="482"/>
        <end position="495"/>
    </location>
</feature>
<dbReference type="InterPro" id="IPR046362">
    <property type="entry name" value="Zw10/DSL1_C_sf"/>
</dbReference>
<dbReference type="GO" id="GO:0007094">
    <property type="term" value="P:mitotic spindle assembly checkpoint signaling"/>
    <property type="evidence" value="ECO:0007669"/>
    <property type="project" value="TreeGrafter"/>
</dbReference>
<dbReference type="Pfam" id="PF22766">
    <property type="entry name" value="ZW10_C2"/>
    <property type="match status" value="1"/>
</dbReference>
<feature type="region of interest" description="Disordered" evidence="1">
    <location>
        <begin position="412"/>
        <end position="534"/>
    </location>
</feature>
<dbReference type="Gene3D" id="1.10.357.150">
    <property type="match status" value="1"/>
</dbReference>
<accession>A0AAV9GJE7</accession>
<evidence type="ECO:0000256" key="1">
    <source>
        <dbReference type="SAM" id="MobiDB-lite"/>
    </source>
</evidence>
<feature type="compositionally biased region" description="Acidic residues" evidence="1">
    <location>
        <begin position="440"/>
        <end position="457"/>
    </location>
</feature>
<feature type="compositionally biased region" description="Acidic residues" evidence="1">
    <location>
        <begin position="464"/>
        <end position="481"/>
    </location>
</feature>
<reference evidence="3" key="1">
    <citation type="journal article" date="2023" name="Mol. Phylogenet. Evol.">
        <title>Genome-scale phylogeny and comparative genomics of the fungal order Sordariales.</title>
        <authorList>
            <person name="Hensen N."/>
            <person name="Bonometti L."/>
            <person name="Westerberg I."/>
            <person name="Brannstrom I.O."/>
            <person name="Guillou S."/>
            <person name="Cros-Aarteil S."/>
            <person name="Calhoun S."/>
            <person name="Haridas S."/>
            <person name="Kuo A."/>
            <person name="Mondo S."/>
            <person name="Pangilinan J."/>
            <person name="Riley R."/>
            <person name="LaButti K."/>
            <person name="Andreopoulos B."/>
            <person name="Lipzen A."/>
            <person name="Chen C."/>
            <person name="Yan M."/>
            <person name="Daum C."/>
            <person name="Ng V."/>
            <person name="Clum A."/>
            <person name="Steindorff A."/>
            <person name="Ohm R.A."/>
            <person name="Martin F."/>
            <person name="Silar P."/>
            <person name="Natvig D.O."/>
            <person name="Lalanne C."/>
            <person name="Gautier V."/>
            <person name="Ament-Velasquez S.L."/>
            <person name="Kruys A."/>
            <person name="Hutchinson M.I."/>
            <person name="Powell A.J."/>
            <person name="Barry K."/>
            <person name="Miller A.N."/>
            <person name="Grigoriev I.V."/>
            <person name="Debuchy R."/>
            <person name="Gladieux P."/>
            <person name="Hiltunen Thoren M."/>
            <person name="Johannesson H."/>
        </authorList>
    </citation>
    <scope>NUCLEOTIDE SEQUENCE</scope>
    <source>
        <strain evidence="3">PSN243</strain>
    </source>
</reference>
<keyword evidence="4" id="KW-1185">Reference proteome</keyword>
<dbReference type="EMBL" id="MU865944">
    <property type="protein sequence ID" value="KAK4448202.1"/>
    <property type="molecule type" value="Genomic_DNA"/>
</dbReference>
<feature type="domain" description="ZW10 C-terminal helical" evidence="2">
    <location>
        <begin position="692"/>
        <end position="852"/>
    </location>
</feature>
<dbReference type="PANTHER" id="PTHR12205:SF0">
    <property type="entry name" value="CENTROMERE_KINETOCHORE PROTEIN ZW10 HOMOLOG"/>
    <property type="match status" value="1"/>
</dbReference>
<gene>
    <name evidence="3" type="ORF">QBC34DRAFT_381449</name>
</gene>
<sequence length="863" mass="95091">MPSSPDDGSKARQIAQALVDFSVDGAFPEETVVTLAVDSNALPAAIEALTSAKSKLQAEVHAINEETAEDVRAWQANAQSVQDDIVRSKALANQILREGDTPDVSGKAEREAEAKAEFLVRELNYNQQVQNALRGIKGVSTTLDLVEQARDERRILDALHLLERSWNELDTIPVNKSCRAIRLLDIRAFELKSDVYEVFDRVWNSLIHVDAEAGRISVGSPQEDEPMTLADAVIGLKAYKEVDKRTSQLWQDINKAVILPRMDIARQNLPGIQVNGDALQLHGTTDKSVNSLFADLTQIFSFLVQRLPQDLVETISTSLLPEVIHKITKVWLDSAVPASLQDMDQFQDVIAAAKDFCDKLKSLGLTNLGDLQEWSDSAPRVWLSKCREAALDSVRVKFSQGLGASTRVERVDKQMVSKSEGQQLAANGATTDVDDHGWDAWDDGEQETEEEAVEEEKAEQAPAEGDDDGTDAWGWGDDDGDKEEKPVEADEKKPEEDEDDPTEAWGWGDEAADEPIEPEVKPQPAKPKSSAASEPREVVFKETYNISSMPQPVLDLIYTIAEDGAALTQDVYATSPVAASAAGLFSLPTLALAMFRAVSPYYYALDVGGKMYLYNDATYLSERLADFAAAWKKREDITTRAQAMLRLDGDIKSLQNFANRAYSSEMNIQKTILRDLLGGDQSLMQQDDTENCVSLAVTHIRAMAIAWEGILSRSAWQQAVGSLADAVSSKVISDVMDMSSIGQDEAYNIAQLISTVTGLDDLFLPSRVVSSGQSNTLASQAGETDEVPTTAQYAASWLRLKYLSEVLQSNLKDVRFLWVESELSLYFTVAEVVDLINMSFEDNPRTREVIREITQNPSPLGRS</sequence>
<dbReference type="PANTHER" id="PTHR12205">
    <property type="entry name" value="CENTROMERE/KINETOCHORE PROTEIN ZW10"/>
    <property type="match status" value="1"/>
</dbReference>
<dbReference type="InterPro" id="IPR055148">
    <property type="entry name" value="ZW10_C_2"/>
</dbReference>
<protein>
    <submittedName>
        <fullName evidence="3">Centromere/kinetochore protein zw10</fullName>
    </submittedName>
</protein>
<dbReference type="GO" id="GO:0005737">
    <property type="term" value="C:cytoplasm"/>
    <property type="evidence" value="ECO:0007669"/>
    <property type="project" value="GOC"/>
</dbReference>
<proteinExistence type="predicted"/>
<name>A0AAV9GJE7_9PEZI</name>
<dbReference type="GO" id="GO:0006888">
    <property type="term" value="P:endoplasmic reticulum to Golgi vesicle-mediated transport"/>
    <property type="evidence" value="ECO:0007669"/>
    <property type="project" value="TreeGrafter"/>
</dbReference>
<organism evidence="3 4">
    <name type="scientific">Podospora aff. communis PSN243</name>
    <dbReference type="NCBI Taxonomy" id="3040156"/>
    <lineage>
        <taxon>Eukaryota</taxon>
        <taxon>Fungi</taxon>
        <taxon>Dikarya</taxon>
        <taxon>Ascomycota</taxon>
        <taxon>Pezizomycotina</taxon>
        <taxon>Sordariomycetes</taxon>
        <taxon>Sordariomycetidae</taxon>
        <taxon>Sordariales</taxon>
        <taxon>Podosporaceae</taxon>
        <taxon>Podospora</taxon>
    </lineage>
</organism>
<evidence type="ECO:0000313" key="4">
    <source>
        <dbReference type="Proteomes" id="UP001321760"/>
    </source>
</evidence>
<dbReference type="Proteomes" id="UP001321760">
    <property type="component" value="Unassembled WGS sequence"/>
</dbReference>
<reference evidence="3" key="2">
    <citation type="submission" date="2023-05" db="EMBL/GenBank/DDBJ databases">
        <authorList>
            <consortium name="Lawrence Berkeley National Laboratory"/>
            <person name="Steindorff A."/>
            <person name="Hensen N."/>
            <person name="Bonometti L."/>
            <person name="Westerberg I."/>
            <person name="Brannstrom I.O."/>
            <person name="Guillou S."/>
            <person name="Cros-Aarteil S."/>
            <person name="Calhoun S."/>
            <person name="Haridas S."/>
            <person name="Kuo A."/>
            <person name="Mondo S."/>
            <person name="Pangilinan J."/>
            <person name="Riley R."/>
            <person name="Labutti K."/>
            <person name="Andreopoulos B."/>
            <person name="Lipzen A."/>
            <person name="Chen C."/>
            <person name="Yanf M."/>
            <person name="Daum C."/>
            <person name="Ng V."/>
            <person name="Clum A."/>
            <person name="Ohm R."/>
            <person name="Martin F."/>
            <person name="Silar P."/>
            <person name="Natvig D."/>
            <person name="Lalanne C."/>
            <person name="Gautier V."/>
            <person name="Ament-Velasquez S.L."/>
            <person name="Kruys A."/>
            <person name="Hutchinson M.I."/>
            <person name="Powell A.J."/>
            <person name="Barry K."/>
            <person name="Miller A.N."/>
            <person name="Grigoriev I.V."/>
            <person name="Debuchy R."/>
            <person name="Gladieux P."/>
            <person name="Thoren M.H."/>
            <person name="Johannesson H."/>
        </authorList>
    </citation>
    <scope>NUCLEOTIDE SEQUENCE</scope>
    <source>
        <strain evidence="3">PSN243</strain>
    </source>
</reference>
<evidence type="ECO:0000259" key="2">
    <source>
        <dbReference type="Pfam" id="PF22766"/>
    </source>
</evidence>
<comment type="caution">
    <text evidence="3">The sequence shown here is derived from an EMBL/GenBank/DDBJ whole genome shotgun (WGS) entry which is preliminary data.</text>
</comment>
<evidence type="ECO:0000313" key="3">
    <source>
        <dbReference type="EMBL" id="KAK4448202.1"/>
    </source>
</evidence>
<dbReference type="GO" id="GO:1990423">
    <property type="term" value="C:RZZ complex"/>
    <property type="evidence" value="ECO:0007669"/>
    <property type="project" value="TreeGrafter"/>
</dbReference>
<feature type="compositionally biased region" description="Polar residues" evidence="1">
    <location>
        <begin position="416"/>
        <end position="430"/>
    </location>
</feature>
<dbReference type="AlphaFoldDB" id="A0AAV9GJE7"/>